<comment type="caution">
    <text evidence="7">The sequence shown here is derived from an EMBL/GenBank/DDBJ whole genome shotgun (WGS) entry which is preliminary data.</text>
</comment>
<dbReference type="GO" id="GO:0000976">
    <property type="term" value="F:transcription cis-regulatory region binding"/>
    <property type="evidence" value="ECO:0007669"/>
    <property type="project" value="TreeGrafter"/>
</dbReference>
<dbReference type="InterPro" id="IPR023772">
    <property type="entry name" value="DNA-bd_HTH_TetR-type_CS"/>
</dbReference>
<proteinExistence type="predicted"/>
<dbReference type="Pfam" id="PF17918">
    <property type="entry name" value="TetR_C_15"/>
    <property type="match status" value="1"/>
</dbReference>
<evidence type="ECO:0000313" key="7">
    <source>
        <dbReference type="EMBL" id="GCL61662.1"/>
    </source>
</evidence>
<gene>
    <name evidence="7" type="ORF">AQPW35_07430</name>
</gene>
<dbReference type="PROSITE" id="PS50977">
    <property type="entry name" value="HTH_TETR_2"/>
    <property type="match status" value="1"/>
</dbReference>
<feature type="DNA-binding region" description="H-T-H motif" evidence="5">
    <location>
        <begin position="51"/>
        <end position="70"/>
    </location>
</feature>
<dbReference type="InterPro" id="IPR001647">
    <property type="entry name" value="HTH_TetR"/>
</dbReference>
<keyword evidence="8" id="KW-1185">Reference proteome</keyword>
<evidence type="ECO:0000256" key="4">
    <source>
        <dbReference type="ARBA" id="ARBA00023163"/>
    </source>
</evidence>
<evidence type="ECO:0000256" key="1">
    <source>
        <dbReference type="ARBA" id="ARBA00022491"/>
    </source>
</evidence>
<organism evidence="7 8">
    <name type="scientific">Pseudaquabacterium pictum</name>
    <dbReference type="NCBI Taxonomy" id="2315236"/>
    <lineage>
        <taxon>Bacteria</taxon>
        <taxon>Pseudomonadati</taxon>
        <taxon>Pseudomonadota</taxon>
        <taxon>Betaproteobacteria</taxon>
        <taxon>Burkholderiales</taxon>
        <taxon>Sphaerotilaceae</taxon>
        <taxon>Pseudaquabacterium</taxon>
    </lineage>
</organism>
<dbReference type="PRINTS" id="PR00455">
    <property type="entry name" value="HTHTETR"/>
</dbReference>
<evidence type="ECO:0000256" key="5">
    <source>
        <dbReference type="PROSITE-ProRule" id="PRU00335"/>
    </source>
</evidence>
<evidence type="ECO:0000256" key="2">
    <source>
        <dbReference type="ARBA" id="ARBA00023015"/>
    </source>
</evidence>
<feature type="domain" description="HTH tetR-type" evidence="6">
    <location>
        <begin position="28"/>
        <end position="88"/>
    </location>
</feature>
<dbReference type="InterPro" id="IPR009057">
    <property type="entry name" value="Homeodomain-like_sf"/>
</dbReference>
<evidence type="ECO:0000256" key="3">
    <source>
        <dbReference type="ARBA" id="ARBA00023125"/>
    </source>
</evidence>
<dbReference type="PANTHER" id="PTHR30055">
    <property type="entry name" value="HTH-TYPE TRANSCRIPTIONAL REGULATOR RUTR"/>
    <property type="match status" value="1"/>
</dbReference>
<dbReference type="SUPFAM" id="SSF46689">
    <property type="entry name" value="Homeodomain-like"/>
    <property type="match status" value="1"/>
</dbReference>
<protein>
    <submittedName>
        <fullName evidence="7">TetR family transcriptional regulator</fullName>
    </submittedName>
</protein>
<dbReference type="PROSITE" id="PS01081">
    <property type="entry name" value="HTH_TETR_1"/>
    <property type="match status" value="1"/>
</dbReference>
<dbReference type="GO" id="GO:0003700">
    <property type="term" value="F:DNA-binding transcription factor activity"/>
    <property type="evidence" value="ECO:0007669"/>
    <property type="project" value="TreeGrafter"/>
</dbReference>
<keyword evidence="2" id="KW-0805">Transcription regulation</keyword>
<dbReference type="AlphaFoldDB" id="A0A480ANM6"/>
<evidence type="ECO:0000259" key="6">
    <source>
        <dbReference type="PROSITE" id="PS50977"/>
    </source>
</evidence>
<dbReference type="Gene3D" id="1.10.357.10">
    <property type="entry name" value="Tetracycline Repressor, domain 2"/>
    <property type="match status" value="1"/>
</dbReference>
<accession>A0A480ANM6</accession>
<sequence length="218" mass="23456">MTEAIPDAKDAARRRLALRRLPTQVRAQQTVELVLRAAAAEIETEGLDKLTTKRIAAAAGISVGALYEYFPSKEAIVHALVEQWFQRVHAAVDSVHPRHGGQRDIITYLNEQLTTVAALYEGEPGLGALIQMLQAIPALDNLTRLHDDLVTESVASALQHYAPLASAASVDAAARCIGVICHNMLCAAVVHRVAPAELLLGHLRTCLVAIASQLILGR</sequence>
<dbReference type="InterPro" id="IPR041669">
    <property type="entry name" value="TetR_C_15"/>
</dbReference>
<dbReference type="Pfam" id="PF00440">
    <property type="entry name" value="TetR_N"/>
    <property type="match status" value="1"/>
</dbReference>
<keyword evidence="4" id="KW-0804">Transcription</keyword>
<dbReference type="RefSeq" id="WP_162520685.1">
    <property type="nucleotide sequence ID" value="NZ_BJCL01000001.1"/>
</dbReference>
<keyword evidence="3 5" id="KW-0238">DNA-binding</keyword>
<evidence type="ECO:0000313" key="8">
    <source>
        <dbReference type="Proteomes" id="UP000301751"/>
    </source>
</evidence>
<dbReference type="EMBL" id="BJCL01000001">
    <property type="protein sequence ID" value="GCL61662.1"/>
    <property type="molecule type" value="Genomic_DNA"/>
</dbReference>
<dbReference type="InterPro" id="IPR050109">
    <property type="entry name" value="HTH-type_TetR-like_transc_reg"/>
</dbReference>
<keyword evidence="1" id="KW-0678">Repressor</keyword>
<dbReference type="PANTHER" id="PTHR30055:SF234">
    <property type="entry name" value="HTH-TYPE TRANSCRIPTIONAL REGULATOR BETI"/>
    <property type="match status" value="1"/>
</dbReference>
<name>A0A480ANM6_9BURK</name>
<dbReference type="Proteomes" id="UP000301751">
    <property type="component" value="Unassembled WGS sequence"/>
</dbReference>
<reference evidence="8" key="1">
    <citation type="submission" date="2019-03" db="EMBL/GenBank/DDBJ databases">
        <title>Aquabacterium pictum sp.nov., the first bacteriochlorophyll a-containing freshwater bacterium in the genus Aquabacterium of the class Betaproteobacteria.</title>
        <authorList>
            <person name="Hirose S."/>
            <person name="Tank M."/>
            <person name="Hara E."/>
            <person name="Tamaki H."/>
            <person name="Takaichi S."/>
            <person name="Haruta S."/>
            <person name="Hanada S."/>
        </authorList>
    </citation>
    <scope>NUCLEOTIDE SEQUENCE [LARGE SCALE GENOMIC DNA]</scope>
    <source>
        <strain evidence="8">W35</strain>
    </source>
</reference>